<evidence type="ECO:0000313" key="2">
    <source>
        <dbReference type="EMBL" id="SHH09087.1"/>
    </source>
</evidence>
<sequence>MLLTKKQTFVLFILLLSLNLYSQTKKTNSLNEQKKPSTLYANYDFWIGDWDVSWKEKNGDKGKGRNTITKILNGNALQEKFIVTDGAGIGFKGQSISYIEKSTNQWKQLWVDNRGISYEFFGDFQNGDPKFCTKSIERNGKTIFYRMVFKNISENTLIWDWEKSIENQQSWELIWRINYNRIEL</sequence>
<keyword evidence="3" id="KW-1185">Reference proteome</keyword>
<feature type="chain" id="PRO_5012544964" description="DUF1579 domain-containing protein" evidence="1">
    <location>
        <begin position="23"/>
        <end position="184"/>
    </location>
</feature>
<dbReference type="Proteomes" id="UP000184532">
    <property type="component" value="Unassembled WGS sequence"/>
</dbReference>
<feature type="signal peptide" evidence="1">
    <location>
        <begin position="1"/>
        <end position="22"/>
    </location>
</feature>
<dbReference type="STRING" id="570519.SAMN04488116_3503"/>
<evidence type="ECO:0008006" key="4">
    <source>
        <dbReference type="Google" id="ProtNLM"/>
    </source>
</evidence>
<protein>
    <recommendedName>
        <fullName evidence="4">DUF1579 domain-containing protein</fullName>
    </recommendedName>
</protein>
<evidence type="ECO:0000256" key="1">
    <source>
        <dbReference type="SAM" id="SignalP"/>
    </source>
</evidence>
<gene>
    <name evidence="2" type="ORF">SAMN04488116_3503</name>
</gene>
<proteinExistence type="predicted"/>
<dbReference type="AlphaFoldDB" id="A0A1M5Q497"/>
<dbReference type="EMBL" id="FQWL01000011">
    <property type="protein sequence ID" value="SHH09087.1"/>
    <property type="molecule type" value="Genomic_DNA"/>
</dbReference>
<evidence type="ECO:0000313" key="3">
    <source>
        <dbReference type="Proteomes" id="UP000184532"/>
    </source>
</evidence>
<organism evidence="2 3">
    <name type="scientific">Flagellimonas flava</name>
    <dbReference type="NCBI Taxonomy" id="570519"/>
    <lineage>
        <taxon>Bacteria</taxon>
        <taxon>Pseudomonadati</taxon>
        <taxon>Bacteroidota</taxon>
        <taxon>Flavobacteriia</taxon>
        <taxon>Flavobacteriales</taxon>
        <taxon>Flavobacteriaceae</taxon>
        <taxon>Flagellimonas</taxon>
    </lineage>
</organism>
<name>A0A1M5Q497_9FLAO</name>
<accession>A0A1M5Q497</accession>
<keyword evidence="1" id="KW-0732">Signal</keyword>
<reference evidence="3" key="1">
    <citation type="submission" date="2016-11" db="EMBL/GenBank/DDBJ databases">
        <authorList>
            <person name="Varghese N."/>
            <person name="Submissions S."/>
        </authorList>
    </citation>
    <scope>NUCLEOTIDE SEQUENCE [LARGE SCALE GENOMIC DNA]</scope>
    <source>
        <strain evidence="3">DSM 22638</strain>
    </source>
</reference>